<keyword evidence="2" id="KW-0732">Signal</keyword>
<proteinExistence type="predicted"/>
<keyword evidence="4" id="KW-1185">Reference proteome</keyword>
<keyword evidence="1" id="KW-0472">Membrane</keyword>
<organism evidence="3 4">
    <name type="scientific">Ruficoccus amylovorans</name>
    <dbReference type="NCBI Taxonomy" id="1804625"/>
    <lineage>
        <taxon>Bacteria</taxon>
        <taxon>Pseudomonadati</taxon>
        <taxon>Verrucomicrobiota</taxon>
        <taxon>Opitutia</taxon>
        <taxon>Puniceicoccales</taxon>
        <taxon>Cerasicoccaceae</taxon>
        <taxon>Ruficoccus</taxon>
    </lineage>
</organism>
<dbReference type="AlphaFoldDB" id="A0A842HI67"/>
<name>A0A842HI67_9BACT</name>
<evidence type="ECO:0000313" key="3">
    <source>
        <dbReference type="EMBL" id="MBC2595254.1"/>
    </source>
</evidence>
<dbReference type="Proteomes" id="UP000546464">
    <property type="component" value="Unassembled WGS sequence"/>
</dbReference>
<keyword evidence="1" id="KW-1133">Transmembrane helix</keyword>
<gene>
    <name evidence="3" type="ORF">H5P28_13380</name>
</gene>
<accession>A0A842HI67</accession>
<sequence>MKHLCLAILTSVLCQVAAADVVVAWDPHGFSAKTGGWPTTFAATSVGNNLISTPELSLGSGVGLAGLNNGWGGTGFNKTSLASAYTSNQYIGFSLGAAEGYQLSLSSVDMQVRLTADVMNWDSIAYAWMYSTDGGDTFTMTGAAQRIGPSYTGPYNSDGVMMPGLDLSEISGLQSLKTQVEFRLYAWDTGTGHGSFAFVIGRGAGNDLTFNGSVSAVPEPSAYAFFFLLAVLPFAIIRRRRRITG</sequence>
<dbReference type="EMBL" id="JACHVB010000035">
    <property type="protein sequence ID" value="MBC2595254.1"/>
    <property type="molecule type" value="Genomic_DNA"/>
</dbReference>
<comment type="caution">
    <text evidence="3">The sequence shown here is derived from an EMBL/GenBank/DDBJ whole genome shotgun (WGS) entry which is preliminary data.</text>
</comment>
<reference evidence="3 4" key="1">
    <citation type="submission" date="2020-07" db="EMBL/GenBank/DDBJ databases">
        <authorList>
            <person name="Feng X."/>
        </authorList>
    </citation>
    <scope>NUCLEOTIDE SEQUENCE [LARGE SCALE GENOMIC DNA]</scope>
    <source>
        <strain evidence="3 4">JCM31066</strain>
    </source>
</reference>
<protein>
    <recommendedName>
        <fullName evidence="5">PEP-CTERM sorting domain-containing protein</fullName>
    </recommendedName>
</protein>
<evidence type="ECO:0000313" key="4">
    <source>
        <dbReference type="Proteomes" id="UP000546464"/>
    </source>
</evidence>
<dbReference type="RefSeq" id="WP_185676209.1">
    <property type="nucleotide sequence ID" value="NZ_JACHVB010000035.1"/>
</dbReference>
<evidence type="ECO:0000256" key="1">
    <source>
        <dbReference type="SAM" id="Phobius"/>
    </source>
</evidence>
<feature type="signal peptide" evidence="2">
    <location>
        <begin position="1"/>
        <end position="19"/>
    </location>
</feature>
<feature type="chain" id="PRO_5032684788" description="PEP-CTERM sorting domain-containing protein" evidence="2">
    <location>
        <begin position="20"/>
        <end position="245"/>
    </location>
</feature>
<keyword evidence="1" id="KW-0812">Transmembrane</keyword>
<evidence type="ECO:0000256" key="2">
    <source>
        <dbReference type="SAM" id="SignalP"/>
    </source>
</evidence>
<feature type="transmembrane region" description="Helical" evidence="1">
    <location>
        <begin position="220"/>
        <end position="237"/>
    </location>
</feature>
<evidence type="ECO:0008006" key="5">
    <source>
        <dbReference type="Google" id="ProtNLM"/>
    </source>
</evidence>